<evidence type="ECO:0000313" key="3">
    <source>
        <dbReference type="EMBL" id="GEO01478.1"/>
    </source>
</evidence>
<dbReference type="InterPro" id="IPR014710">
    <property type="entry name" value="RmlC-like_jellyroll"/>
</dbReference>
<comment type="caution">
    <text evidence="3">The sequence shown here is derived from an EMBL/GenBank/DDBJ whole genome shotgun (WGS) entry which is preliminary data.</text>
</comment>
<accession>A0A512AP49</accession>
<dbReference type="GO" id="GO:0046872">
    <property type="term" value="F:metal ion binding"/>
    <property type="evidence" value="ECO:0007669"/>
    <property type="project" value="UniProtKB-KW"/>
</dbReference>
<evidence type="ECO:0000256" key="1">
    <source>
        <dbReference type="ARBA" id="ARBA00022723"/>
    </source>
</evidence>
<dbReference type="PANTHER" id="PTHR42742:SF3">
    <property type="entry name" value="FRUCTOKINASE"/>
    <property type="match status" value="1"/>
</dbReference>
<dbReference type="Gene3D" id="2.60.120.10">
    <property type="entry name" value="Jelly Rolls"/>
    <property type="match status" value="1"/>
</dbReference>
<sequence>MTVLAERTVEKPWGRSQLPAPFMAPYGKRIGEIWFEPVDAVYSLLVKYIFTSDRLSIQVHPDDEQAKALGEYDTGKEECWLVIDAQPGATLGIGFREEIGPEAMRAAALDGSIEDLLVWHPVKTGDFFYIPAGTVHAIGAGVSLIEIQQNSDITYRLYDYGRPRTLHLDKGVAVANGAPYPAALHRHLEPTGTVELARGRYFTAHRLEGVPDAAMLAEYAGPTLILPRRGELELDGHVLRPGDCAAAPSAAAVTFSSESQAILVRPAG</sequence>
<reference evidence="3 4" key="1">
    <citation type="submission" date="2019-07" db="EMBL/GenBank/DDBJ databases">
        <title>Whole genome shotgun sequence of Novosphingobium sediminis NBRC 106119.</title>
        <authorList>
            <person name="Hosoyama A."/>
            <person name="Uohara A."/>
            <person name="Ohji S."/>
            <person name="Ichikawa N."/>
        </authorList>
    </citation>
    <scope>NUCLEOTIDE SEQUENCE [LARGE SCALE GENOMIC DNA]</scope>
    <source>
        <strain evidence="3 4">NBRC 106119</strain>
    </source>
</reference>
<gene>
    <name evidence="3" type="ORF">NSE01_33100</name>
</gene>
<name>A0A512AP49_9SPHN</name>
<dbReference type="Proteomes" id="UP000321464">
    <property type="component" value="Unassembled WGS sequence"/>
</dbReference>
<dbReference type="PANTHER" id="PTHR42742">
    <property type="entry name" value="TRANSCRIPTIONAL REPRESSOR MPRA"/>
    <property type="match status" value="1"/>
</dbReference>
<keyword evidence="2" id="KW-0862">Zinc</keyword>
<dbReference type="CDD" id="cd07010">
    <property type="entry name" value="cupin_PMI_type_I_N_bac"/>
    <property type="match status" value="1"/>
</dbReference>
<dbReference type="EMBL" id="BJYR01000022">
    <property type="protein sequence ID" value="GEO01478.1"/>
    <property type="molecule type" value="Genomic_DNA"/>
</dbReference>
<proteinExistence type="predicted"/>
<dbReference type="InterPro" id="IPR051804">
    <property type="entry name" value="Carb_Metab_Reg_Kinase/Isom"/>
</dbReference>
<dbReference type="OrthoDB" id="9808275at2"/>
<keyword evidence="1" id="KW-0479">Metal-binding</keyword>
<keyword evidence="4" id="KW-1185">Reference proteome</keyword>
<dbReference type="InterPro" id="IPR011051">
    <property type="entry name" value="RmlC_Cupin_sf"/>
</dbReference>
<evidence type="ECO:0000313" key="4">
    <source>
        <dbReference type="Proteomes" id="UP000321464"/>
    </source>
</evidence>
<evidence type="ECO:0000256" key="2">
    <source>
        <dbReference type="ARBA" id="ARBA00022833"/>
    </source>
</evidence>
<dbReference type="SUPFAM" id="SSF51182">
    <property type="entry name" value="RmlC-like cupins"/>
    <property type="match status" value="1"/>
</dbReference>
<protein>
    <recommendedName>
        <fullName evidence="5">Mannose-6-phosphate isomerase</fullName>
    </recommendedName>
</protein>
<dbReference type="AlphaFoldDB" id="A0A512AP49"/>
<dbReference type="RefSeq" id="WP_147160788.1">
    <property type="nucleotide sequence ID" value="NZ_BJYR01000022.1"/>
</dbReference>
<evidence type="ECO:0008006" key="5">
    <source>
        <dbReference type="Google" id="ProtNLM"/>
    </source>
</evidence>
<organism evidence="3 4">
    <name type="scientific">Novosphingobium sediminis</name>
    <dbReference type="NCBI Taxonomy" id="707214"/>
    <lineage>
        <taxon>Bacteria</taxon>
        <taxon>Pseudomonadati</taxon>
        <taxon>Pseudomonadota</taxon>
        <taxon>Alphaproteobacteria</taxon>
        <taxon>Sphingomonadales</taxon>
        <taxon>Sphingomonadaceae</taxon>
        <taxon>Novosphingobium</taxon>
    </lineage>
</organism>